<keyword evidence="2" id="KW-1185">Reference proteome</keyword>
<comment type="caution">
    <text evidence="1">The sequence shown here is derived from an EMBL/GenBank/DDBJ whole genome shotgun (WGS) entry which is preliminary data.</text>
</comment>
<dbReference type="Pfam" id="PF26595">
    <property type="entry name" value="A_ENA"/>
    <property type="match status" value="1"/>
</dbReference>
<sequence length="105" mass="11687">MSAPKIERSKNAIDKEQAVADIIESIALEETGLAHIINAEGEKIQRALEIADSTDDLINVNKSVKDTIVNIIKMQMLLQFKLEEASKINGNNSKRQVVQNEVDKE</sequence>
<dbReference type="EMBL" id="CYZR01000006">
    <property type="protein sequence ID" value="CUO10128.1"/>
    <property type="molecule type" value="Genomic_DNA"/>
</dbReference>
<proteinExistence type="predicted"/>
<accession>A0ABP2AVH8</accession>
<evidence type="ECO:0000313" key="1">
    <source>
        <dbReference type="EMBL" id="CUO10128.1"/>
    </source>
</evidence>
<name>A0ABP2AVH8_SARVE</name>
<dbReference type="InterPro" id="IPR058705">
    <property type="entry name" value="A_ENA"/>
</dbReference>
<evidence type="ECO:0000313" key="2">
    <source>
        <dbReference type="Proteomes" id="UP000095488"/>
    </source>
</evidence>
<gene>
    <name evidence="1" type="ORF">ERS852473_01904</name>
</gene>
<reference evidence="1 2" key="1">
    <citation type="submission" date="2015-09" db="EMBL/GenBank/DDBJ databases">
        <authorList>
            <consortium name="Pathogen Informatics"/>
            <person name="Wu L."/>
            <person name="Ma J."/>
        </authorList>
    </citation>
    <scope>NUCLEOTIDE SEQUENCE [LARGE SCALE GENOMIC DNA]</scope>
    <source>
        <strain evidence="1 2">2789STDY5834858</strain>
    </source>
</reference>
<protein>
    <submittedName>
        <fullName evidence="1">Uncharacterized protein</fullName>
    </submittedName>
</protein>
<dbReference type="Proteomes" id="UP000095488">
    <property type="component" value="Unassembled WGS sequence"/>
</dbReference>
<organism evidence="1 2">
    <name type="scientific">Sarcina ventriculi</name>
    <name type="common">Clostridium ventriculi</name>
    <dbReference type="NCBI Taxonomy" id="1267"/>
    <lineage>
        <taxon>Bacteria</taxon>
        <taxon>Bacillati</taxon>
        <taxon>Bacillota</taxon>
        <taxon>Clostridia</taxon>
        <taxon>Eubacteriales</taxon>
        <taxon>Clostridiaceae</taxon>
        <taxon>Sarcina</taxon>
    </lineage>
</organism>
<dbReference type="RefSeq" id="WP_055259844.1">
    <property type="nucleotide sequence ID" value="NZ_BCMV01000046.1"/>
</dbReference>